<evidence type="ECO:0000313" key="1">
    <source>
        <dbReference type="EMBL" id="RGV17970.1"/>
    </source>
</evidence>
<dbReference type="Gene3D" id="1.20.120.330">
    <property type="entry name" value="Nucleotidyltransferases domain 2"/>
    <property type="match status" value="1"/>
</dbReference>
<dbReference type="Proteomes" id="UP000283426">
    <property type="component" value="Unassembled WGS sequence"/>
</dbReference>
<dbReference type="SUPFAM" id="SSF81593">
    <property type="entry name" value="Nucleotidyltransferase substrate binding subunit/domain"/>
    <property type="match status" value="1"/>
</dbReference>
<reference evidence="1 2" key="1">
    <citation type="submission" date="2018-08" db="EMBL/GenBank/DDBJ databases">
        <title>A genome reference for cultivated species of the human gut microbiota.</title>
        <authorList>
            <person name="Zou Y."/>
            <person name="Xue W."/>
            <person name="Luo G."/>
        </authorList>
    </citation>
    <scope>NUCLEOTIDE SEQUENCE [LARGE SCALE GENOMIC DNA]</scope>
    <source>
        <strain evidence="1 2">AF14-6AC</strain>
    </source>
</reference>
<name>A0A412W2N6_9BACT</name>
<dbReference type="RefSeq" id="WP_013613173.1">
    <property type="nucleotide sequence ID" value="NZ_JADNHN010000043.1"/>
</dbReference>
<gene>
    <name evidence="1" type="ORF">DWW24_20565</name>
</gene>
<accession>A0A412W2N6</accession>
<sequence length="157" mass="18766">MTDKRQELKDWLLRAFEICDKHITRIEEALCGLKPYFPLDEEKYLNLNSEAVMRLDQFIFRFSRLQDVIGAKIFRYVLAWLYEEEETMSMRDVLDRLERLGVIDSVESWGYMRELRNTIAHDYPLDTQEVVLSLNELVGSTETLKVVYERLRGRFFA</sequence>
<evidence type="ECO:0000313" key="2">
    <source>
        <dbReference type="Proteomes" id="UP000283426"/>
    </source>
</evidence>
<dbReference type="AlphaFoldDB" id="A0A412W2N6"/>
<protein>
    <submittedName>
        <fullName evidence="1">Toxin-antitoxin system antitoxin subunit</fullName>
    </submittedName>
</protein>
<dbReference type="GeneID" id="61276233"/>
<dbReference type="EMBL" id="QRYW01000063">
    <property type="protein sequence ID" value="RGV17970.1"/>
    <property type="molecule type" value="Genomic_DNA"/>
</dbReference>
<proteinExistence type="predicted"/>
<comment type="caution">
    <text evidence="1">The sequence shown here is derived from an EMBL/GenBank/DDBJ whole genome shotgun (WGS) entry which is preliminary data.</text>
</comment>
<dbReference type="OMA" id="KWFELRE"/>
<organism evidence="1 2">
    <name type="scientific">Odoribacter splanchnicus</name>
    <dbReference type="NCBI Taxonomy" id="28118"/>
    <lineage>
        <taxon>Bacteria</taxon>
        <taxon>Pseudomonadati</taxon>
        <taxon>Bacteroidota</taxon>
        <taxon>Bacteroidia</taxon>
        <taxon>Bacteroidales</taxon>
        <taxon>Odoribacteraceae</taxon>
        <taxon>Odoribacter</taxon>
    </lineage>
</organism>